<dbReference type="Proteomes" id="UP000765509">
    <property type="component" value="Unassembled WGS sequence"/>
</dbReference>
<dbReference type="EMBL" id="AVOT02049642">
    <property type="protein sequence ID" value="MBW0544811.1"/>
    <property type="molecule type" value="Genomic_DNA"/>
</dbReference>
<protein>
    <submittedName>
        <fullName evidence="1">Uncharacterized protein</fullName>
    </submittedName>
</protein>
<organism evidence="1 2">
    <name type="scientific">Austropuccinia psidii MF-1</name>
    <dbReference type="NCBI Taxonomy" id="1389203"/>
    <lineage>
        <taxon>Eukaryota</taxon>
        <taxon>Fungi</taxon>
        <taxon>Dikarya</taxon>
        <taxon>Basidiomycota</taxon>
        <taxon>Pucciniomycotina</taxon>
        <taxon>Pucciniomycetes</taxon>
        <taxon>Pucciniales</taxon>
        <taxon>Sphaerophragmiaceae</taxon>
        <taxon>Austropuccinia</taxon>
    </lineage>
</organism>
<gene>
    <name evidence="1" type="ORF">O181_084526</name>
</gene>
<dbReference type="OrthoDB" id="420169at2759"/>
<comment type="caution">
    <text evidence="1">The sequence shown here is derived from an EMBL/GenBank/DDBJ whole genome shotgun (WGS) entry which is preliminary data.</text>
</comment>
<evidence type="ECO:0000313" key="1">
    <source>
        <dbReference type="EMBL" id="MBW0544811.1"/>
    </source>
</evidence>
<name>A0A9Q3IIW6_9BASI</name>
<reference evidence="1" key="1">
    <citation type="submission" date="2021-03" db="EMBL/GenBank/DDBJ databases">
        <title>Draft genome sequence of rust myrtle Austropuccinia psidii MF-1, a brazilian biotype.</title>
        <authorList>
            <person name="Quecine M.C."/>
            <person name="Pachon D.M.R."/>
            <person name="Bonatelli M.L."/>
            <person name="Correr F.H."/>
            <person name="Franceschini L.M."/>
            <person name="Leite T.F."/>
            <person name="Margarido G.R.A."/>
            <person name="Almeida C.A."/>
            <person name="Ferrarezi J.A."/>
            <person name="Labate C.A."/>
        </authorList>
    </citation>
    <scope>NUCLEOTIDE SEQUENCE</scope>
    <source>
        <strain evidence="1">MF-1</strain>
    </source>
</reference>
<keyword evidence="2" id="KW-1185">Reference proteome</keyword>
<dbReference type="AlphaFoldDB" id="A0A9Q3IIW6"/>
<proteinExistence type="predicted"/>
<sequence length="102" mass="11630">MLRWQIAIQDYIGNMTIIYKEVRIHTNADGLGRWPLDNVKSNPPYKAQVSAKISTHIMEMNRKTSFKFLSWAPGIDTTDTDYIEPEERGTPILGISSSELCN</sequence>
<evidence type="ECO:0000313" key="2">
    <source>
        <dbReference type="Proteomes" id="UP000765509"/>
    </source>
</evidence>
<accession>A0A9Q3IIW6</accession>